<dbReference type="GeneID" id="94848467"/>
<comment type="catalytic activity">
    <reaction evidence="8">
        <text>L-seryl-[protein] + ATP = O-phospho-L-seryl-[protein] + ADP + H(+)</text>
        <dbReference type="Rhea" id="RHEA:17989"/>
        <dbReference type="Rhea" id="RHEA-COMP:9863"/>
        <dbReference type="Rhea" id="RHEA-COMP:11604"/>
        <dbReference type="ChEBI" id="CHEBI:15378"/>
        <dbReference type="ChEBI" id="CHEBI:29999"/>
        <dbReference type="ChEBI" id="CHEBI:30616"/>
        <dbReference type="ChEBI" id="CHEBI:83421"/>
        <dbReference type="ChEBI" id="CHEBI:456216"/>
        <dbReference type="EC" id="2.7.11.1"/>
    </reaction>
</comment>
<feature type="region of interest" description="Disordered" evidence="9">
    <location>
        <begin position="432"/>
        <end position="473"/>
    </location>
</feature>
<dbReference type="GO" id="GO:0007165">
    <property type="term" value="P:signal transduction"/>
    <property type="evidence" value="ECO:0007669"/>
    <property type="project" value="TreeGrafter"/>
</dbReference>
<keyword evidence="4" id="KW-0547">Nucleotide-binding</keyword>
<keyword evidence="12" id="KW-1185">Reference proteome</keyword>
<dbReference type="SMART" id="SM00220">
    <property type="entry name" value="S_TKc"/>
    <property type="match status" value="1"/>
</dbReference>
<evidence type="ECO:0000256" key="7">
    <source>
        <dbReference type="ARBA" id="ARBA00047899"/>
    </source>
</evidence>
<dbReference type="FunFam" id="1.10.510.10:FF:000571">
    <property type="entry name" value="Maternal embryonic leucine zipper kinase"/>
    <property type="match status" value="1"/>
</dbReference>
<protein>
    <recommendedName>
        <fullName evidence="1">non-specific serine/threonine protein kinase</fullName>
        <ecNumber evidence="1">2.7.11.1</ecNumber>
    </recommendedName>
</protein>
<dbReference type="PANTHER" id="PTHR43895">
    <property type="entry name" value="CALCIUM/CALMODULIN-DEPENDENT PROTEIN KINASE KINASE-RELATED"/>
    <property type="match status" value="1"/>
</dbReference>
<dbReference type="PANTHER" id="PTHR43895:SF32">
    <property type="entry name" value="SERINE_THREONINE-PROTEIN KINASE CHK1"/>
    <property type="match status" value="1"/>
</dbReference>
<sequence length="497" mass="57690">MMIVFNPNFLAIRIHYYFIEKLVVIIHRKYNNSKEKKENILIVYKTRKITLKSMNCCVKNWKILEHFHPKMESSVFKDFKELFQSDISQVYSATHIETGITVLLKAYQKDLLAESHISYVNNEIRFLRMMKHPYIMSYYGILQSPSHVILILENIKGETLLDRINQRGGLTEFEAQKVFVQLIYAISYLHEKCNIVHRDLKLENVMINENDNIKIIDFGVSTDNISMSTKCGSFQYCAPEIIKNDVYTRSVDIWSAGVMLFIMLTGEFPFDDPNSVLLVQKILNEEPCYPTFVTENALNLLKRMLDKNPETRITIHELLNHPWIRKNSFNSRRLENSLQDTDYVSYSSEQKINTNILMEMKALNENINFDALKDDLTKNNDTFDTITYRILKCRAYEEAWADKLTSPANIDFESIKKDINASISISQTMFVGSPGKQNNRPHIFRSPDGPTSSKLPLLDKSSDGETHTPVLVGKKRMGHLSGRFSNRFHSYSPARFK</sequence>
<dbReference type="GO" id="GO:0004674">
    <property type="term" value="F:protein serine/threonine kinase activity"/>
    <property type="evidence" value="ECO:0007669"/>
    <property type="project" value="UniProtKB-KW"/>
</dbReference>
<gene>
    <name evidence="11" type="ORF">TRFO_41428</name>
</gene>
<evidence type="ECO:0000259" key="10">
    <source>
        <dbReference type="PROSITE" id="PS50011"/>
    </source>
</evidence>
<evidence type="ECO:0000313" key="12">
    <source>
        <dbReference type="Proteomes" id="UP000179807"/>
    </source>
</evidence>
<dbReference type="Proteomes" id="UP000179807">
    <property type="component" value="Unassembled WGS sequence"/>
</dbReference>
<dbReference type="PROSITE" id="PS50011">
    <property type="entry name" value="PROTEIN_KINASE_DOM"/>
    <property type="match status" value="1"/>
</dbReference>
<evidence type="ECO:0000256" key="2">
    <source>
        <dbReference type="ARBA" id="ARBA00022527"/>
    </source>
</evidence>
<keyword evidence="2" id="KW-0723">Serine/threonine-protein kinase</keyword>
<dbReference type="InterPro" id="IPR008271">
    <property type="entry name" value="Ser/Thr_kinase_AS"/>
</dbReference>
<evidence type="ECO:0000256" key="1">
    <source>
        <dbReference type="ARBA" id="ARBA00012513"/>
    </source>
</evidence>
<comment type="catalytic activity">
    <reaction evidence="7">
        <text>L-threonyl-[protein] + ATP = O-phospho-L-threonyl-[protein] + ADP + H(+)</text>
        <dbReference type="Rhea" id="RHEA:46608"/>
        <dbReference type="Rhea" id="RHEA-COMP:11060"/>
        <dbReference type="Rhea" id="RHEA-COMP:11605"/>
        <dbReference type="ChEBI" id="CHEBI:15378"/>
        <dbReference type="ChEBI" id="CHEBI:30013"/>
        <dbReference type="ChEBI" id="CHEBI:30616"/>
        <dbReference type="ChEBI" id="CHEBI:61977"/>
        <dbReference type="ChEBI" id="CHEBI:456216"/>
        <dbReference type="EC" id="2.7.11.1"/>
    </reaction>
</comment>
<evidence type="ECO:0000256" key="4">
    <source>
        <dbReference type="ARBA" id="ARBA00022741"/>
    </source>
</evidence>
<dbReference type="AlphaFoldDB" id="A0A1J4L0C1"/>
<dbReference type="EMBL" id="MLAK01000055">
    <property type="protein sequence ID" value="OHT16961.1"/>
    <property type="molecule type" value="Genomic_DNA"/>
</dbReference>
<reference evidence="11" key="1">
    <citation type="submission" date="2016-10" db="EMBL/GenBank/DDBJ databases">
        <authorList>
            <person name="Benchimol M."/>
            <person name="Almeida L.G."/>
            <person name="Vasconcelos A.T."/>
            <person name="Perreira-Neves A."/>
            <person name="Rosa I.A."/>
            <person name="Tasca T."/>
            <person name="Bogo M.R."/>
            <person name="de Souza W."/>
        </authorList>
    </citation>
    <scope>NUCLEOTIDE SEQUENCE [LARGE SCALE GENOMIC DNA]</scope>
    <source>
        <strain evidence="11">K</strain>
    </source>
</reference>
<dbReference type="Gene3D" id="1.10.510.10">
    <property type="entry name" value="Transferase(Phosphotransferase) domain 1"/>
    <property type="match status" value="1"/>
</dbReference>
<accession>A0A1J4L0C1</accession>
<dbReference type="RefSeq" id="XP_068370097.1">
    <property type="nucleotide sequence ID" value="XM_068513763.1"/>
</dbReference>
<keyword evidence="6" id="KW-0067">ATP-binding</keyword>
<evidence type="ECO:0000256" key="8">
    <source>
        <dbReference type="ARBA" id="ARBA00048679"/>
    </source>
</evidence>
<dbReference type="VEuPathDB" id="TrichDB:TRFO_41428"/>
<feature type="domain" description="Protein kinase" evidence="10">
    <location>
        <begin position="76"/>
        <end position="324"/>
    </location>
</feature>
<dbReference type="EC" id="2.7.11.1" evidence="1"/>
<dbReference type="PROSITE" id="PS00108">
    <property type="entry name" value="PROTEIN_KINASE_ST"/>
    <property type="match status" value="1"/>
</dbReference>
<evidence type="ECO:0000256" key="9">
    <source>
        <dbReference type="SAM" id="MobiDB-lite"/>
    </source>
</evidence>
<dbReference type="SUPFAM" id="SSF56112">
    <property type="entry name" value="Protein kinase-like (PK-like)"/>
    <property type="match status" value="1"/>
</dbReference>
<name>A0A1J4L0C1_9EUKA</name>
<evidence type="ECO:0000256" key="3">
    <source>
        <dbReference type="ARBA" id="ARBA00022679"/>
    </source>
</evidence>
<dbReference type="GO" id="GO:0005524">
    <property type="term" value="F:ATP binding"/>
    <property type="evidence" value="ECO:0007669"/>
    <property type="project" value="UniProtKB-KW"/>
</dbReference>
<dbReference type="InterPro" id="IPR011009">
    <property type="entry name" value="Kinase-like_dom_sf"/>
</dbReference>
<evidence type="ECO:0000256" key="5">
    <source>
        <dbReference type="ARBA" id="ARBA00022777"/>
    </source>
</evidence>
<proteinExistence type="predicted"/>
<keyword evidence="3" id="KW-0808">Transferase</keyword>
<dbReference type="InterPro" id="IPR000719">
    <property type="entry name" value="Prot_kinase_dom"/>
</dbReference>
<keyword evidence="5 11" id="KW-0418">Kinase</keyword>
<dbReference type="Pfam" id="PF00069">
    <property type="entry name" value="Pkinase"/>
    <property type="match status" value="1"/>
</dbReference>
<comment type="caution">
    <text evidence="11">The sequence shown here is derived from an EMBL/GenBank/DDBJ whole genome shotgun (WGS) entry which is preliminary data.</text>
</comment>
<organism evidence="11 12">
    <name type="scientific">Tritrichomonas foetus</name>
    <dbReference type="NCBI Taxonomy" id="1144522"/>
    <lineage>
        <taxon>Eukaryota</taxon>
        <taxon>Metamonada</taxon>
        <taxon>Parabasalia</taxon>
        <taxon>Tritrichomonadida</taxon>
        <taxon>Tritrichomonadidae</taxon>
        <taxon>Tritrichomonas</taxon>
    </lineage>
</organism>
<evidence type="ECO:0000256" key="6">
    <source>
        <dbReference type="ARBA" id="ARBA00022840"/>
    </source>
</evidence>
<evidence type="ECO:0000313" key="11">
    <source>
        <dbReference type="EMBL" id="OHT16961.1"/>
    </source>
</evidence>